<organism evidence="2 3">
    <name type="scientific">Trichonephila inaurata madagascariensis</name>
    <dbReference type="NCBI Taxonomy" id="2747483"/>
    <lineage>
        <taxon>Eukaryota</taxon>
        <taxon>Metazoa</taxon>
        <taxon>Ecdysozoa</taxon>
        <taxon>Arthropoda</taxon>
        <taxon>Chelicerata</taxon>
        <taxon>Arachnida</taxon>
        <taxon>Araneae</taxon>
        <taxon>Araneomorphae</taxon>
        <taxon>Entelegynae</taxon>
        <taxon>Araneoidea</taxon>
        <taxon>Nephilidae</taxon>
        <taxon>Trichonephila</taxon>
        <taxon>Trichonephila inaurata</taxon>
    </lineage>
</organism>
<keyword evidence="1" id="KW-1133">Transmembrane helix</keyword>
<evidence type="ECO:0000313" key="3">
    <source>
        <dbReference type="Proteomes" id="UP000886998"/>
    </source>
</evidence>
<keyword evidence="1" id="KW-0812">Transmembrane</keyword>
<name>A0A8X6Y773_9ARAC</name>
<gene>
    <name evidence="2" type="ORF">TNIN_86601</name>
</gene>
<dbReference type="Proteomes" id="UP000886998">
    <property type="component" value="Unassembled WGS sequence"/>
</dbReference>
<protein>
    <submittedName>
        <fullName evidence="2">Uncharacterized protein</fullName>
    </submittedName>
</protein>
<proteinExistence type="predicted"/>
<dbReference type="AlphaFoldDB" id="A0A8X6Y773"/>
<sequence length="83" mass="10122">MYGKRDAESSGWIALAVRITIWFIETCFLFYVMFKEPPDIIRRGICQHRNMLHEGMLRIWQRTTRFSLRTQHRDACLTWCQRQ</sequence>
<evidence type="ECO:0000313" key="2">
    <source>
        <dbReference type="EMBL" id="GFY64214.1"/>
    </source>
</evidence>
<comment type="caution">
    <text evidence="2">The sequence shown here is derived from an EMBL/GenBank/DDBJ whole genome shotgun (WGS) entry which is preliminary data.</text>
</comment>
<evidence type="ECO:0000256" key="1">
    <source>
        <dbReference type="SAM" id="Phobius"/>
    </source>
</evidence>
<feature type="transmembrane region" description="Helical" evidence="1">
    <location>
        <begin position="12"/>
        <end position="34"/>
    </location>
</feature>
<reference evidence="2" key="1">
    <citation type="submission" date="2020-08" db="EMBL/GenBank/DDBJ databases">
        <title>Multicomponent nature underlies the extraordinary mechanical properties of spider dragline silk.</title>
        <authorList>
            <person name="Kono N."/>
            <person name="Nakamura H."/>
            <person name="Mori M."/>
            <person name="Yoshida Y."/>
            <person name="Ohtoshi R."/>
            <person name="Malay A.D."/>
            <person name="Moran D.A.P."/>
            <person name="Tomita M."/>
            <person name="Numata K."/>
            <person name="Arakawa K."/>
        </authorList>
    </citation>
    <scope>NUCLEOTIDE SEQUENCE</scope>
</reference>
<keyword evidence="1" id="KW-0472">Membrane</keyword>
<keyword evidence="3" id="KW-1185">Reference proteome</keyword>
<accession>A0A8X6Y773</accession>
<dbReference type="EMBL" id="BMAV01015152">
    <property type="protein sequence ID" value="GFY64214.1"/>
    <property type="molecule type" value="Genomic_DNA"/>
</dbReference>